<reference evidence="2" key="1">
    <citation type="journal article" date="2022" name="Mol. Ecol. Resour.">
        <title>The genomes of chicory, endive, great burdock and yacon provide insights into Asteraceae palaeo-polyploidization history and plant inulin production.</title>
        <authorList>
            <person name="Fan W."/>
            <person name="Wang S."/>
            <person name="Wang H."/>
            <person name="Wang A."/>
            <person name="Jiang F."/>
            <person name="Liu H."/>
            <person name="Zhao H."/>
            <person name="Xu D."/>
            <person name="Zhang Y."/>
        </authorList>
    </citation>
    <scope>NUCLEOTIDE SEQUENCE [LARGE SCALE GENOMIC DNA]</scope>
    <source>
        <strain evidence="2">cv. Niubang</strain>
    </source>
</reference>
<evidence type="ECO:0000313" key="1">
    <source>
        <dbReference type="EMBL" id="KAI3668124.1"/>
    </source>
</evidence>
<proteinExistence type="predicted"/>
<gene>
    <name evidence="1" type="ORF">L6452_43201</name>
</gene>
<reference evidence="1 2" key="2">
    <citation type="journal article" date="2022" name="Mol. Ecol. Resour.">
        <title>The genomes of chicory, endive, great burdock and yacon provide insights into Asteraceae paleo-polyploidization history and plant inulin production.</title>
        <authorList>
            <person name="Fan W."/>
            <person name="Wang S."/>
            <person name="Wang H."/>
            <person name="Wang A."/>
            <person name="Jiang F."/>
            <person name="Liu H."/>
            <person name="Zhao H."/>
            <person name="Xu D."/>
            <person name="Zhang Y."/>
        </authorList>
    </citation>
    <scope>NUCLEOTIDE SEQUENCE [LARGE SCALE GENOMIC DNA]</scope>
    <source>
        <strain evidence="2">cv. Niubang</strain>
    </source>
</reference>
<keyword evidence="2" id="KW-1185">Reference proteome</keyword>
<sequence>MWQTRRSEMLYRKPAKEETGLWRELQGRHFLCQHGTWKLRWGPHRLSDFIKGIMRVVIGIRHPLQLLQGKSIQVLRNEGLQTSTPLLYSGRGEALQVDVSREEI</sequence>
<organism evidence="1 2">
    <name type="scientific">Arctium lappa</name>
    <name type="common">Greater burdock</name>
    <name type="synonym">Lappa major</name>
    <dbReference type="NCBI Taxonomy" id="4217"/>
    <lineage>
        <taxon>Eukaryota</taxon>
        <taxon>Viridiplantae</taxon>
        <taxon>Streptophyta</taxon>
        <taxon>Embryophyta</taxon>
        <taxon>Tracheophyta</taxon>
        <taxon>Spermatophyta</taxon>
        <taxon>Magnoliopsida</taxon>
        <taxon>eudicotyledons</taxon>
        <taxon>Gunneridae</taxon>
        <taxon>Pentapetalae</taxon>
        <taxon>asterids</taxon>
        <taxon>campanulids</taxon>
        <taxon>Asterales</taxon>
        <taxon>Asteraceae</taxon>
        <taxon>Carduoideae</taxon>
        <taxon>Cardueae</taxon>
        <taxon>Arctiinae</taxon>
        <taxon>Arctium</taxon>
    </lineage>
</organism>
<dbReference type="EMBL" id="CM042063">
    <property type="protein sequence ID" value="KAI3668124.1"/>
    <property type="molecule type" value="Genomic_DNA"/>
</dbReference>
<comment type="caution">
    <text evidence="1">The sequence shown here is derived from an EMBL/GenBank/DDBJ whole genome shotgun (WGS) entry which is preliminary data.</text>
</comment>
<protein>
    <submittedName>
        <fullName evidence="1">Uncharacterized protein</fullName>
    </submittedName>
</protein>
<name>A0ACB8XKX9_ARCLA</name>
<evidence type="ECO:0000313" key="2">
    <source>
        <dbReference type="Proteomes" id="UP001055879"/>
    </source>
</evidence>
<accession>A0ACB8XKX9</accession>
<dbReference type="Proteomes" id="UP001055879">
    <property type="component" value="Linkage Group LG17"/>
</dbReference>